<evidence type="ECO:0000313" key="3">
    <source>
        <dbReference type="Proteomes" id="UP001066276"/>
    </source>
</evidence>
<protein>
    <submittedName>
        <fullName evidence="2">Uncharacterized protein</fullName>
    </submittedName>
</protein>
<name>A0AAV7RWQ4_PLEWA</name>
<proteinExistence type="predicted"/>
<feature type="region of interest" description="Disordered" evidence="1">
    <location>
        <begin position="51"/>
        <end position="75"/>
    </location>
</feature>
<evidence type="ECO:0000256" key="1">
    <source>
        <dbReference type="SAM" id="MobiDB-lite"/>
    </source>
</evidence>
<accession>A0AAV7RWQ4</accession>
<gene>
    <name evidence="2" type="ORF">NDU88_009662</name>
</gene>
<sequence>MATVADKLRTSKEIGEPGANSTRPAQSMDNSGVLKVEIWYAANDLAGNINEQGGVREETDMDRLGREEETHLSEG</sequence>
<feature type="region of interest" description="Disordered" evidence="1">
    <location>
        <begin position="1"/>
        <end position="28"/>
    </location>
</feature>
<comment type="caution">
    <text evidence="2">The sequence shown here is derived from an EMBL/GenBank/DDBJ whole genome shotgun (WGS) entry which is preliminary data.</text>
</comment>
<feature type="compositionally biased region" description="Basic and acidic residues" evidence="1">
    <location>
        <begin position="1"/>
        <end position="15"/>
    </location>
</feature>
<feature type="compositionally biased region" description="Basic and acidic residues" evidence="1">
    <location>
        <begin position="54"/>
        <end position="75"/>
    </location>
</feature>
<organism evidence="2 3">
    <name type="scientific">Pleurodeles waltl</name>
    <name type="common">Iberian ribbed newt</name>
    <dbReference type="NCBI Taxonomy" id="8319"/>
    <lineage>
        <taxon>Eukaryota</taxon>
        <taxon>Metazoa</taxon>
        <taxon>Chordata</taxon>
        <taxon>Craniata</taxon>
        <taxon>Vertebrata</taxon>
        <taxon>Euteleostomi</taxon>
        <taxon>Amphibia</taxon>
        <taxon>Batrachia</taxon>
        <taxon>Caudata</taxon>
        <taxon>Salamandroidea</taxon>
        <taxon>Salamandridae</taxon>
        <taxon>Pleurodelinae</taxon>
        <taxon>Pleurodeles</taxon>
    </lineage>
</organism>
<reference evidence="2" key="1">
    <citation type="journal article" date="2022" name="bioRxiv">
        <title>Sequencing and chromosome-scale assembly of the giantPleurodeles waltlgenome.</title>
        <authorList>
            <person name="Brown T."/>
            <person name="Elewa A."/>
            <person name="Iarovenko S."/>
            <person name="Subramanian E."/>
            <person name="Araus A.J."/>
            <person name="Petzold A."/>
            <person name="Susuki M."/>
            <person name="Suzuki K.-i.T."/>
            <person name="Hayashi T."/>
            <person name="Toyoda A."/>
            <person name="Oliveira C."/>
            <person name="Osipova E."/>
            <person name="Leigh N.D."/>
            <person name="Simon A."/>
            <person name="Yun M.H."/>
        </authorList>
    </citation>
    <scope>NUCLEOTIDE SEQUENCE</scope>
    <source>
        <strain evidence="2">20211129_DDA</strain>
        <tissue evidence="2">Liver</tissue>
    </source>
</reference>
<dbReference type="AlphaFoldDB" id="A0AAV7RWQ4"/>
<keyword evidence="3" id="KW-1185">Reference proteome</keyword>
<dbReference type="Proteomes" id="UP001066276">
    <property type="component" value="Chromosome 5"/>
</dbReference>
<feature type="compositionally biased region" description="Polar residues" evidence="1">
    <location>
        <begin position="19"/>
        <end position="28"/>
    </location>
</feature>
<dbReference type="EMBL" id="JANPWB010000009">
    <property type="protein sequence ID" value="KAJ1156946.1"/>
    <property type="molecule type" value="Genomic_DNA"/>
</dbReference>
<evidence type="ECO:0000313" key="2">
    <source>
        <dbReference type="EMBL" id="KAJ1156946.1"/>
    </source>
</evidence>